<proteinExistence type="predicted"/>
<dbReference type="AlphaFoldDB" id="A0A2G2W406"/>
<dbReference type="PANTHER" id="PTHR45660:SF94">
    <property type="entry name" value="HISTONE-LYSINE N-METHYLTRANSFERASE, H3 LYSINE-9 SPECIFIC SUVH4"/>
    <property type="match status" value="1"/>
</dbReference>
<dbReference type="GO" id="GO:0003690">
    <property type="term" value="F:double-stranded DNA binding"/>
    <property type="evidence" value="ECO:0007669"/>
    <property type="project" value="TreeGrafter"/>
</dbReference>
<evidence type="ECO:0000313" key="3">
    <source>
        <dbReference type="EMBL" id="PHT39960.1"/>
    </source>
</evidence>
<keyword evidence="1" id="KW-0472">Membrane</keyword>
<feature type="domain" description="SET" evidence="2">
    <location>
        <begin position="57"/>
        <end position="250"/>
    </location>
</feature>
<evidence type="ECO:0000256" key="1">
    <source>
        <dbReference type="SAM" id="Phobius"/>
    </source>
</evidence>
<dbReference type="SUPFAM" id="SSF82199">
    <property type="entry name" value="SET domain"/>
    <property type="match status" value="1"/>
</dbReference>
<dbReference type="InterPro" id="IPR046341">
    <property type="entry name" value="SET_dom_sf"/>
</dbReference>
<comment type="caution">
    <text evidence="3">The sequence shown here is derived from an EMBL/GenBank/DDBJ whole genome shotgun (WGS) entry which is preliminary data.</text>
</comment>
<sequence length="251" mass="28977">MDAHAHESGSCRVMAIEWPDAKSMRRINDRVNKAVARRNIDTSRWLAHQFFRTPNKGWGVRSWDYIPYGATIYEYIGLLKKTDQIDPAADNNYVFDIDCLQIMKGLDGREASILLFYRPNFHFLFSYVIYRSSRFSRRAPPKLLFSPGLDIRSSCVQIIQLLHSLIVLAVAVFPEIRHHDNRAILPFGLWFLCFVFLSTLFYFVVLQRRLGEVSLLGNWPKNVEKTSDGGPEYCIDAVSVGNVSRFINHRA</sequence>
<dbReference type="OrthoDB" id="5792673at2759"/>
<dbReference type="STRING" id="33114.A0A2G2W406"/>
<dbReference type="Proteomes" id="UP000224567">
    <property type="component" value="Unassembled WGS sequence"/>
</dbReference>
<evidence type="ECO:0000259" key="2">
    <source>
        <dbReference type="Pfam" id="PF00856"/>
    </source>
</evidence>
<dbReference type="EMBL" id="MLFT02000008">
    <property type="protein sequence ID" value="PHT39960.1"/>
    <property type="molecule type" value="Genomic_DNA"/>
</dbReference>
<gene>
    <name evidence="3" type="ORF">CQW23_18814</name>
</gene>
<accession>A0A2G2W406</accession>
<keyword evidence="1" id="KW-0812">Transmembrane</keyword>
<dbReference type="GO" id="GO:0042054">
    <property type="term" value="F:histone methyltransferase activity"/>
    <property type="evidence" value="ECO:0007669"/>
    <property type="project" value="TreeGrafter"/>
</dbReference>
<dbReference type="InterPro" id="IPR001214">
    <property type="entry name" value="SET_dom"/>
</dbReference>
<organism evidence="3 4">
    <name type="scientific">Capsicum baccatum</name>
    <name type="common">Peruvian pepper</name>
    <dbReference type="NCBI Taxonomy" id="33114"/>
    <lineage>
        <taxon>Eukaryota</taxon>
        <taxon>Viridiplantae</taxon>
        <taxon>Streptophyta</taxon>
        <taxon>Embryophyta</taxon>
        <taxon>Tracheophyta</taxon>
        <taxon>Spermatophyta</taxon>
        <taxon>Magnoliopsida</taxon>
        <taxon>eudicotyledons</taxon>
        <taxon>Gunneridae</taxon>
        <taxon>Pentapetalae</taxon>
        <taxon>asterids</taxon>
        <taxon>lamiids</taxon>
        <taxon>Solanales</taxon>
        <taxon>Solanaceae</taxon>
        <taxon>Solanoideae</taxon>
        <taxon>Capsiceae</taxon>
        <taxon>Capsicum</taxon>
    </lineage>
</organism>
<dbReference type="Pfam" id="PF00856">
    <property type="entry name" value="SET"/>
    <property type="match status" value="1"/>
</dbReference>
<dbReference type="PANTHER" id="PTHR45660">
    <property type="entry name" value="HISTONE-LYSINE N-METHYLTRANSFERASE SETMAR"/>
    <property type="match status" value="1"/>
</dbReference>
<keyword evidence="4" id="KW-1185">Reference proteome</keyword>
<reference evidence="3 4" key="1">
    <citation type="journal article" date="2017" name="Genome Biol.">
        <title>New reference genome sequences of hot pepper reveal the massive evolution of plant disease-resistance genes by retroduplication.</title>
        <authorList>
            <person name="Kim S."/>
            <person name="Park J."/>
            <person name="Yeom S.I."/>
            <person name="Kim Y.M."/>
            <person name="Seo E."/>
            <person name="Kim K.T."/>
            <person name="Kim M.S."/>
            <person name="Lee J.M."/>
            <person name="Cheong K."/>
            <person name="Shin H.S."/>
            <person name="Kim S.B."/>
            <person name="Han K."/>
            <person name="Lee J."/>
            <person name="Park M."/>
            <person name="Lee H.A."/>
            <person name="Lee H.Y."/>
            <person name="Lee Y."/>
            <person name="Oh S."/>
            <person name="Lee J.H."/>
            <person name="Choi E."/>
            <person name="Choi E."/>
            <person name="Lee S.E."/>
            <person name="Jeon J."/>
            <person name="Kim H."/>
            <person name="Choi G."/>
            <person name="Song H."/>
            <person name="Lee J."/>
            <person name="Lee S.C."/>
            <person name="Kwon J.K."/>
            <person name="Lee H.Y."/>
            <person name="Koo N."/>
            <person name="Hong Y."/>
            <person name="Kim R.W."/>
            <person name="Kang W.H."/>
            <person name="Huh J.H."/>
            <person name="Kang B.C."/>
            <person name="Yang T.J."/>
            <person name="Lee Y.H."/>
            <person name="Bennetzen J.L."/>
            <person name="Choi D."/>
        </authorList>
    </citation>
    <scope>NUCLEOTIDE SEQUENCE [LARGE SCALE GENOMIC DNA]</scope>
    <source>
        <strain evidence="4">cv. PBC81</strain>
    </source>
</reference>
<name>A0A2G2W406_CAPBA</name>
<keyword evidence="1" id="KW-1133">Transmembrane helix</keyword>
<dbReference type="InterPro" id="IPR051357">
    <property type="entry name" value="H3K9_HMTase_SUVAR3-9"/>
</dbReference>
<protein>
    <recommendedName>
        <fullName evidence="2">SET domain-containing protein</fullName>
    </recommendedName>
</protein>
<feature type="transmembrane region" description="Helical" evidence="1">
    <location>
        <begin position="184"/>
        <end position="205"/>
    </location>
</feature>
<reference evidence="4" key="2">
    <citation type="journal article" date="2017" name="J. Anim. Genet.">
        <title>Multiple reference genome sequences of hot pepper reveal the massive evolution of plant disease resistance genes by retroduplication.</title>
        <authorList>
            <person name="Kim S."/>
            <person name="Park J."/>
            <person name="Yeom S.-I."/>
            <person name="Kim Y.-M."/>
            <person name="Seo E."/>
            <person name="Kim K.-T."/>
            <person name="Kim M.-S."/>
            <person name="Lee J.M."/>
            <person name="Cheong K."/>
            <person name="Shin H.-S."/>
            <person name="Kim S.-B."/>
            <person name="Han K."/>
            <person name="Lee J."/>
            <person name="Park M."/>
            <person name="Lee H.-A."/>
            <person name="Lee H.-Y."/>
            <person name="Lee Y."/>
            <person name="Oh S."/>
            <person name="Lee J.H."/>
            <person name="Choi E."/>
            <person name="Choi E."/>
            <person name="Lee S.E."/>
            <person name="Jeon J."/>
            <person name="Kim H."/>
            <person name="Choi G."/>
            <person name="Song H."/>
            <person name="Lee J."/>
            <person name="Lee S.-C."/>
            <person name="Kwon J.-K."/>
            <person name="Lee H.-Y."/>
            <person name="Koo N."/>
            <person name="Hong Y."/>
            <person name="Kim R.W."/>
            <person name="Kang W.-H."/>
            <person name="Huh J.H."/>
            <person name="Kang B.-C."/>
            <person name="Yang T.-J."/>
            <person name="Lee Y.-H."/>
            <person name="Bennetzen J.L."/>
            <person name="Choi D."/>
        </authorList>
    </citation>
    <scope>NUCLEOTIDE SEQUENCE [LARGE SCALE GENOMIC DNA]</scope>
    <source>
        <strain evidence="4">cv. PBC81</strain>
    </source>
</reference>
<evidence type="ECO:0000313" key="4">
    <source>
        <dbReference type="Proteomes" id="UP000224567"/>
    </source>
</evidence>
<dbReference type="Gene3D" id="2.170.270.10">
    <property type="entry name" value="SET domain"/>
    <property type="match status" value="1"/>
</dbReference>